<name>A0A3S4Z4U8_9ACTO</name>
<sequence>MTTLSDLIHARRSVYHIGTNTEHTAESVADALRGIITRLPSAMNSQTTRLVVVSGDNNTKVWDSIHSDQKGALSPDMYERFAPRFTQAKQGLGTVLLFESRTAVENMGLNPARSEIYKENNHAITALAVWLQLTELGLGTSLQHFNVGYESGIRELLGLPDDFEMLAQMPFGSIETPGADKPALDPNERVILA</sequence>
<dbReference type="PANTHER" id="PTHR43035:SF1">
    <property type="entry name" value="FATTY ACID REPRESSION MUTANT PROTEIN 2-RELATED"/>
    <property type="match status" value="1"/>
</dbReference>
<accession>A0A3S4Z4U8</accession>
<gene>
    <name evidence="2" type="ORF">NCTC13354_00679</name>
</gene>
<evidence type="ECO:0000313" key="2">
    <source>
        <dbReference type="EMBL" id="VEI12981.1"/>
    </source>
</evidence>
<dbReference type="EMBL" id="LR134476">
    <property type="protein sequence ID" value="VEI12981.1"/>
    <property type="molecule type" value="Genomic_DNA"/>
</dbReference>
<dbReference type="InterPro" id="IPR033877">
    <property type="entry name" value="Frm2/Hbn1"/>
</dbReference>
<feature type="domain" description="Nitroreductase" evidence="1">
    <location>
        <begin position="9"/>
        <end position="172"/>
    </location>
</feature>
<evidence type="ECO:0000313" key="3">
    <source>
        <dbReference type="Proteomes" id="UP000269542"/>
    </source>
</evidence>
<reference evidence="2 3" key="1">
    <citation type="submission" date="2018-12" db="EMBL/GenBank/DDBJ databases">
        <authorList>
            <consortium name="Pathogen Informatics"/>
        </authorList>
    </citation>
    <scope>NUCLEOTIDE SEQUENCE [LARGE SCALE GENOMIC DNA]</scope>
    <source>
        <strain evidence="2 3">NCTC13354</strain>
    </source>
</reference>
<dbReference type="InterPro" id="IPR029479">
    <property type="entry name" value="Nitroreductase"/>
</dbReference>
<protein>
    <submittedName>
        <fullName evidence="2">Nitroreductase family</fullName>
    </submittedName>
</protein>
<proteinExistence type="predicted"/>
<organism evidence="2 3">
    <name type="scientific">Trueperella bialowiezensis</name>
    <dbReference type="NCBI Taxonomy" id="312285"/>
    <lineage>
        <taxon>Bacteria</taxon>
        <taxon>Bacillati</taxon>
        <taxon>Actinomycetota</taxon>
        <taxon>Actinomycetes</taxon>
        <taxon>Actinomycetales</taxon>
        <taxon>Actinomycetaceae</taxon>
        <taxon>Trueperella</taxon>
    </lineage>
</organism>
<dbReference type="PANTHER" id="PTHR43035">
    <property type="entry name" value="FATTY ACID REPRESSION MUTANT PROTEIN 2-RELATED"/>
    <property type="match status" value="1"/>
</dbReference>
<dbReference type="GO" id="GO:0016491">
    <property type="term" value="F:oxidoreductase activity"/>
    <property type="evidence" value="ECO:0007669"/>
    <property type="project" value="InterPro"/>
</dbReference>
<keyword evidence="3" id="KW-1185">Reference proteome</keyword>
<dbReference type="SUPFAM" id="SSF55469">
    <property type="entry name" value="FMN-dependent nitroreductase-like"/>
    <property type="match status" value="1"/>
</dbReference>
<evidence type="ECO:0000259" key="1">
    <source>
        <dbReference type="Pfam" id="PF00881"/>
    </source>
</evidence>
<dbReference type="KEGG" id="tbw:NCTC13354_00679"/>
<dbReference type="Gene3D" id="3.40.109.10">
    <property type="entry name" value="NADH Oxidase"/>
    <property type="match status" value="1"/>
</dbReference>
<dbReference type="Proteomes" id="UP000269542">
    <property type="component" value="Chromosome"/>
</dbReference>
<dbReference type="Pfam" id="PF00881">
    <property type="entry name" value="Nitroreductase"/>
    <property type="match status" value="1"/>
</dbReference>
<dbReference type="OrthoDB" id="9810617at2"/>
<dbReference type="GO" id="GO:0034599">
    <property type="term" value="P:cellular response to oxidative stress"/>
    <property type="evidence" value="ECO:0007669"/>
    <property type="project" value="InterPro"/>
</dbReference>
<dbReference type="AlphaFoldDB" id="A0A3S4Z4U8"/>
<dbReference type="RefSeq" id="WP_126416144.1">
    <property type="nucleotide sequence ID" value="NZ_LR134476.1"/>
</dbReference>
<dbReference type="InterPro" id="IPR000415">
    <property type="entry name" value="Nitroreductase-like"/>
</dbReference>